<accession>A0ABZ3F5T0</accession>
<organism evidence="7 8">
    <name type="scientific">Helicobacter mastomyrinus</name>
    <dbReference type="NCBI Taxonomy" id="287948"/>
    <lineage>
        <taxon>Bacteria</taxon>
        <taxon>Pseudomonadati</taxon>
        <taxon>Campylobacterota</taxon>
        <taxon>Epsilonproteobacteria</taxon>
        <taxon>Campylobacterales</taxon>
        <taxon>Helicobacteraceae</taxon>
        <taxon>Helicobacter</taxon>
    </lineage>
</organism>
<evidence type="ECO:0000256" key="3">
    <source>
        <dbReference type="ARBA" id="ARBA00022741"/>
    </source>
</evidence>
<dbReference type="Pfam" id="PF02700">
    <property type="entry name" value="PurS"/>
    <property type="match status" value="1"/>
</dbReference>
<evidence type="ECO:0000256" key="4">
    <source>
        <dbReference type="ARBA" id="ARBA00022755"/>
    </source>
</evidence>
<dbReference type="InterPro" id="IPR003850">
    <property type="entry name" value="PurS"/>
</dbReference>
<dbReference type="RefSeq" id="WP_295699895.1">
    <property type="nucleotide sequence ID" value="NZ_CP145316.1"/>
</dbReference>
<dbReference type="Proteomes" id="UP001434737">
    <property type="component" value="Chromosome"/>
</dbReference>
<dbReference type="PANTHER" id="PTHR34696">
    <property type="entry name" value="PHOSPHORIBOSYLFORMYLGLYCINAMIDINE SYNTHASE SUBUNIT PURS"/>
    <property type="match status" value="1"/>
</dbReference>
<keyword evidence="4 6" id="KW-0658">Purine biosynthesis</keyword>
<name>A0ABZ3F5T0_9HELI</name>
<evidence type="ECO:0000313" key="7">
    <source>
        <dbReference type="EMBL" id="XAM18539.1"/>
    </source>
</evidence>
<dbReference type="InterPro" id="IPR036604">
    <property type="entry name" value="PurS-like_sf"/>
</dbReference>
<keyword evidence="1 6" id="KW-0963">Cytoplasm</keyword>
<dbReference type="NCBIfam" id="NF004630">
    <property type="entry name" value="PRK05974.1"/>
    <property type="match status" value="1"/>
</dbReference>
<evidence type="ECO:0000256" key="1">
    <source>
        <dbReference type="ARBA" id="ARBA00022490"/>
    </source>
</evidence>
<comment type="similarity">
    <text evidence="6">Belongs to the PurS family.</text>
</comment>
<protein>
    <recommendedName>
        <fullName evidence="6">Phosphoribosylformylglycinamidine synthase subunit PurS</fullName>
        <shortName evidence="6">FGAM synthase</shortName>
        <ecNumber evidence="6">6.3.5.3</ecNumber>
    </recommendedName>
    <alternativeName>
        <fullName evidence="6">Formylglycinamide ribonucleotide amidotransferase subunit III</fullName>
        <shortName evidence="6">FGAR amidotransferase III</shortName>
        <shortName evidence="6">FGAR-AT III</shortName>
    </alternativeName>
    <alternativeName>
        <fullName evidence="6">Phosphoribosylformylglycinamidine synthase subunit III</fullName>
    </alternativeName>
</protein>
<dbReference type="EMBL" id="CP145316">
    <property type="protein sequence ID" value="XAM18539.1"/>
    <property type="molecule type" value="Genomic_DNA"/>
</dbReference>
<dbReference type="PANTHER" id="PTHR34696:SF1">
    <property type="entry name" value="PHOSPHORIBOSYLFORMYLGLYCINAMIDINE SYNTHASE SUBUNIT PURS"/>
    <property type="match status" value="1"/>
</dbReference>
<reference evidence="7 8" key="1">
    <citation type="submission" date="2024-02" db="EMBL/GenBank/DDBJ databases">
        <title>Genome and pathogenicity analysis of Helicobacter mastomyrinus isolated from mice.</title>
        <authorList>
            <person name="Zhu L."/>
        </authorList>
    </citation>
    <scope>NUCLEOTIDE SEQUENCE [LARGE SCALE GENOMIC DNA]</scope>
    <source>
        <strain evidence="7 8">Hm-17</strain>
    </source>
</reference>
<dbReference type="NCBIfam" id="TIGR00302">
    <property type="entry name" value="phosphoribosylformylglycinamidine synthase subunit PurS"/>
    <property type="match status" value="1"/>
</dbReference>
<gene>
    <name evidence="6 7" type="primary">purS</name>
    <name evidence="7" type="ORF">V3I05_02345</name>
</gene>
<keyword evidence="2 6" id="KW-0436">Ligase</keyword>
<evidence type="ECO:0000256" key="6">
    <source>
        <dbReference type="HAMAP-Rule" id="MF_01926"/>
    </source>
</evidence>
<dbReference type="SUPFAM" id="SSF82697">
    <property type="entry name" value="PurS-like"/>
    <property type="match status" value="1"/>
</dbReference>
<comment type="subunit">
    <text evidence="6">Part of the FGAM synthase complex composed of 1 PurL, 1 PurQ and 2 PurS subunits.</text>
</comment>
<evidence type="ECO:0000313" key="8">
    <source>
        <dbReference type="Proteomes" id="UP001434737"/>
    </source>
</evidence>
<dbReference type="HAMAP" id="MF_01926">
    <property type="entry name" value="PurS"/>
    <property type="match status" value="1"/>
</dbReference>
<evidence type="ECO:0000256" key="5">
    <source>
        <dbReference type="ARBA" id="ARBA00022840"/>
    </source>
</evidence>
<keyword evidence="3 6" id="KW-0547">Nucleotide-binding</keyword>
<comment type="function">
    <text evidence="6">Part of the phosphoribosylformylglycinamidine synthase complex involved in the purines biosynthetic pathway. Catalyzes the ATP-dependent conversion of formylglycinamide ribonucleotide (FGAR) and glutamine to yield formylglycinamidine ribonucleotide (FGAM) and glutamate. The FGAM synthase complex is composed of three subunits. PurQ produces an ammonia molecule by converting glutamine to glutamate. PurL transfers the ammonia molecule to FGAR to form FGAM in an ATP-dependent manner. PurS interacts with PurQ and PurL and is thought to assist in the transfer of the ammonia molecule from PurQ to PurL.</text>
</comment>
<sequence>MKAKVLISLKEGVLDPQAKAIAHALYVHGFESLQNVKLSKEIILDLDESDAQKAYKIVQNMCEELLANVVIENYAIEIL</sequence>
<keyword evidence="5 6" id="KW-0067">ATP-binding</keyword>
<proteinExistence type="inferred from homology"/>
<dbReference type="Gene3D" id="3.30.1280.10">
    <property type="entry name" value="Phosphoribosylformylglycinamidine synthase subunit PurS"/>
    <property type="match status" value="1"/>
</dbReference>
<comment type="catalytic activity">
    <reaction evidence="6">
        <text>N(2)-formyl-N(1)-(5-phospho-beta-D-ribosyl)glycinamide + L-glutamine + ATP + H2O = 2-formamido-N(1)-(5-O-phospho-beta-D-ribosyl)acetamidine + L-glutamate + ADP + phosphate + H(+)</text>
        <dbReference type="Rhea" id="RHEA:17129"/>
        <dbReference type="ChEBI" id="CHEBI:15377"/>
        <dbReference type="ChEBI" id="CHEBI:15378"/>
        <dbReference type="ChEBI" id="CHEBI:29985"/>
        <dbReference type="ChEBI" id="CHEBI:30616"/>
        <dbReference type="ChEBI" id="CHEBI:43474"/>
        <dbReference type="ChEBI" id="CHEBI:58359"/>
        <dbReference type="ChEBI" id="CHEBI:147286"/>
        <dbReference type="ChEBI" id="CHEBI:147287"/>
        <dbReference type="ChEBI" id="CHEBI:456216"/>
        <dbReference type="EC" id="6.3.5.3"/>
    </reaction>
</comment>
<dbReference type="EC" id="6.3.5.3" evidence="6"/>
<comment type="subcellular location">
    <subcellularLocation>
        <location evidence="6">Cytoplasm</location>
    </subcellularLocation>
</comment>
<evidence type="ECO:0000256" key="2">
    <source>
        <dbReference type="ARBA" id="ARBA00022598"/>
    </source>
</evidence>
<comment type="pathway">
    <text evidence="6">Purine metabolism; IMP biosynthesis via de novo pathway; 5-amino-1-(5-phospho-D-ribosyl)imidazole from N(2)-formyl-N(1)-(5-phospho-D-ribosyl)glycinamide: step 1/2.</text>
</comment>
<keyword evidence="8" id="KW-1185">Reference proteome</keyword>